<accession>A0A0K8MES8</accession>
<comment type="similarity">
    <text evidence="4">Belongs to the Nudix hydrolase family. RppH subfamily.</text>
</comment>
<comment type="caution">
    <text evidence="6">The sequence shown here is derived from an EMBL/GenBank/DDBJ whole genome shotgun (WGS) entry which is preliminary data.</text>
</comment>
<comment type="cofactor">
    <cofactor evidence="2">
        <name>Mg(2+)</name>
        <dbReference type="ChEBI" id="CHEBI:18420"/>
    </cofactor>
</comment>
<dbReference type="InterPro" id="IPR000086">
    <property type="entry name" value="NUDIX_hydrolase_dom"/>
</dbReference>
<dbReference type="AlphaFoldDB" id="A0A0K8MES8"/>
<dbReference type="GO" id="GO:0034432">
    <property type="term" value="F:bis(5'-adenosyl)-pentaphosphatase activity"/>
    <property type="evidence" value="ECO:0007669"/>
    <property type="project" value="TreeGrafter"/>
</dbReference>
<dbReference type="GO" id="GO:0008893">
    <property type="term" value="F:guanosine-3',5'-bis(diphosphate) 3'-diphosphatase activity"/>
    <property type="evidence" value="ECO:0007669"/>
    <property type="project" value="TreeGrafter"/>
</dbReference>
<keyword evidence="7" id="KW-1185">Reference proteome</keyword>
<dbReference type="InterPro" id="IPR020476">
    <property type="entry name" value="Nudix_hydrolase"/>
</dbReference>
<keyword evidence="3 4" id="KW-0378">Hydrolase</keyword>
<comment type="cofactor">
    <cofactor evidence="1">
        <name>Mn(2+)</name>
        <dbReference type="ChEBI" id="CHEBI:29035"/>
    </cofactor>
</comment>
<comment type="cofactor">
    <cofactor evidence="4">
        <name>a divalent metal cation</name>
        <dbReference type="ChEBI" id="CHEBI:60240"/>
    </cofactor>
</comment>
<evidence type="ECO:0000256" key="3">
    <source>
        <dbReference type="ARBA" id="ARBA00022801"/>
    </source>
</evidence>
<dbReference type="InterPro" id="IPR015797">
    <property type="entry name" value="NUDIX_hydrolase-like_dom_sf"/>
</dbReference>
<evidence type="ECO:0000256" key="4">
    <source>
        <dbReference type="HAMAP-Rule" id="MF_00298"/>
    </source>
</evidence>
<dbReference type="NCBIfam" id="NF001938">
    <property type="entry name" value="PRK00714.1-5"/>
    <property type="match status" value="1"/>
</dbReference>
<protein>
    <recommendedName>
        <fullName evidence="4">RNA pyrophosphohydrolase</fullName>
        <ecNumber evidence="4">3.6.1.-</ecNumber>
    </recommendedName>
    <alternativeName>
        <fullName evidence="4">(Di)nucleoside polyphosphate hydrolase</fullName>
    </alternativeName>
</protein>
<dbReference type="PROSITE" id="PS51462">
    <property type="entry name" value="NUDIX"/>
    <property type="match status" value="1"/>
</dbReference>
<dbReference type="EMBL" id="BBVC01000085">
    <property type="protein sequence ID" value="GAO98748.1"/>
    <property type="molecule type" value="Genomic_DNA"/>
</dbReference>
<organism evidence="6 7">
    <name type="scientific">Caedimonas varicaedens</name>
    <dbReference type="NCBI Taxonomy" id="1629334"/>
    <lineage>
        <taxon>Bacteria</taxon>
        <taxon>Pseudomonadati</taxon>
        <taxon>Pseudomonadota</taxon>
        <taxon>Alphaproteobacteria</taxon>
        <taxon>Holosporales</taxon>
        <taxon>Caedimonadaceae</taxon>
        <taxon>Caedimonas</taxon>
    </lineage>
</organism>
<dbReference type="GO" id="GO:0019693">
    <property type="term" value="P:ribose phosphate metabolic process"/>
    <property type="evidence" value="ECO:0007669"/>
    <property type="project" value="TreeGrafter"/>
</dbReference>
<proteinExistence type="inferred from homology"/>
<feature type="domain" description="Nudix hydrolase" evidence="5">
    <location>
        <begin position="10"/>
        <end position="152"/>
    </location>
</feature>
<dbReference type="HAMAP" id="MF_00298">
    <property type="entry name" value="Nudix_RppH"/>
    <property type="match status" value="1"/>
</dbReference>
<dbReference type="Gene3D" id="3.90.79.10">
    <property type="entry name" value="Nucleoside Triphosphate Pyrophosphohydrolase"/>
    <property type="match status" value="1"/>
</dbReference>
<dbReference type="Pfam" id="PF00293">
    <property type="entry name" value="NUDIX"/>
    <property type="match status" value="1"/>
</dbReference>
<dbReference type="InterPro" id="IPR020084">
    <property type="entry name" value="NUDIX_hydrolase_CS"/>
</dbReference>
<dbReference type="SUPFAM" id="SSF55811">
    <property type="entry name" value="Nudix"/>
    <property type="match status" value="1"/>
</dbReference>
<reference evidence="6 7" key="1">
    <citation type="submission" date="2015-03" db="EMBL/GenBank/DDBJ databases">
        <title>Caedibacter varicaedens, whole genome shotgun sequence.</title>
        <authorList>
            <person name="Suzuki H."/>
            <person name="Dapper A.L."/>
            <person name="Gibson A.K."/>
            <person name="Jackson C."/>
            <person name="Lee H."/>
            <person name="Pejaver V.R."/>
            <person name="Doak T."/>
            <person name="Lynch M."/>
        </authorList>
    </citation>
    <scope>NUCLEOTIDE SEQUENCE [LARGE SCALE GENOMIC DNA]</scope>
</reference>
<evidence type="ECO:0000256" key="1">
    <source>
        <dbReference type="ARBA" id="ARBA00001936"/>
    </source>
</evidence>
<evidence type="ECO:0000259" key="5">
    <source>
        <dbReference type="PROSITE" id="PS51462"/>
    </source>
</evidence>
<dbReference type="PRINTS" id="PR00502">
    <property type="entry name" value="NUDIXFAMILY"/>
</dbReference>
<gene>
    <name evidence="4 6" type="primary">rppH</name>
    <name evidence="4" type="synonym">nudH</name>
    <name evidence="6" type="ORF">Cva_01416</name>
</gene>
<dbReference type="PROSITE" id="PS00893">
    <property type="entry name" value="NUDIX_BOX"/>
    <property type="match status" value="1"/>
</dbReference>
<dbReference type="PANTHER" id="PTHR11839:SF22">
    <property type="entry name" value="NUDIX HYDROLASE 26, CHLOROPLASTIC"/>
    <property type="match status" value="1"/>
</dbReference>
<feature type="short sequence motif" description="Nudix box" evidence="4">
    <location>
        <begin position="44"/>
        <end position="65"/>
    </location>
</feature>
<evidence type="ECO:0000313" key="6">
    <source>
        <dbReference type="EMBL" id="GAO98748.1"/>
    </source>
</evidence>
<dbReference type="Proteomes" id="UP000036771">
    <property type="component" value="Unassembled WGS sequence"/>
</dbReference>
<dbReference type="EC" id="3.6.1.-" evidence="4"/>
<dbReference type="NCBIfam" id="NF001936">
    <property type="entry name" value="PRK00714.1-3"/>
    <property type="match status" value="1"/>
</dbReference>
<dbReference type="InterPro" id="IPR022927">
    <property type="entry name" value="RppH"/>
</dbReference>
<dbReference type="GO" id="GO:0006753">
    <property type="term" value="P:nucleoside phosphate metabolic process"/>
    <property type="evidence" value="ECO:0007669"/>
    <property type="project" value="TreeGrafter"/>
</dbReference>
<dbReference type="STRING" id="1629334.Cva_01416"/>
<comment type="function">
    <text evidence="4">Accelerates the degradation of transcripts by removing pyrophosphate from the 5'-end of triphosphorylated RNA, leading to a more labile monophosphorylated state that can stimulate subsequent ribonuclease cleavage.</text>
</comment>
<evidence type="ECO:0000313" key="7">
    <source>
        <dbReference type="Proteomes" id="UP000036771"/>
    </source>
</evidence>
<dbReference type="PANTHER" id="PTHR11839">
    <property type="entry name" value="UDP/ADP-SUGAR PYROPHOSPHATASE"/>
    <property type="match status" value="1"/>
</dbReference>
<dbReference type="CDD" id="cd03671">
    <property type="entry name" value="NUDIX_Ap4A_hydrolase_plant_like"/>
    <property type="match status" value="1"/>
</dbReference>
<sequence>MTFPSSQHLPYRQGVGMMVLNTHQQVFVARRIDLPSGSWQMPQGGIDKGETPLEAALRELAEEIGTNNVRMIAESREWYHYDLPDRLIARLWKGRYRGQQQKWFAMEFLGNETEINLNTAHPEFSEWRWVSLSELPTLAVSFKRKTYEQIIEEFLPCIDKT</sequence>
<evidence type="ECO:0000256" key="2">
    <source>
        <dbReference type="ARBA" id="ARBA00001946"/>
    </source>
</evidence>
<name>A0A0K8MES8_9PROT</name>
<dbReference type="OrthoDB" id="9816040at2"/>